<keyword evidence="2" id="KW-0732">Signal</keyword>
<organism evidence="4 5">
    <name type="scientific">Azospira oryzae</name>
    <dbReference type="NCBI Taxonomy" id="146939"/>
    <lineage>
        <taxon>Bacteria</taxon>
        <taxon>Pseudomonadati</taxon>
        <taxon>Pseudomonadota</taxon>
        <taxon>Betaproteobacteria</taxon>
        <taxon>Rhodocyclales</taxon>
        <taxon>Rhodocyclaceae</taxon>
        <taxon>Azospira</taxon>
    </lineage>
</organism>
<evidence type="ECO:0000256" key="1">
    <source>
        <dbReference type="SAM" id="MobiDB-lite"/>
    </source>
</evidence>
<evidence type="ECO:0000313" key="5">
    <source>
        <dbReference type="Proteomes" id="UP000292136"/>
    </source>
</evidence>
<dbReference type="RefSeq" id="WP_130459373.1">
    <property type="nucleotide sequence ID" value="NZ_SHKM01000002.1"/>
</dbReference>
<feature type="chain" id="PRO_5045424268" evidence="2">
    <location>
        <begin position="27"/>
        <end position="448"/>
    </location>
</feature>
<feature type="signal peptide" evidence="2">
    <location>
        <begin position="1"/>
        <end position="26"/>
    </location>
</feature>
<feature type="region of interest" description="Disordered" evidence="1">
    <location>
        <begin position="181"/>
        <end position="202"/>
    </location>
</feature>
<dbReference type="Pfam" id="PF04773">
    <property type="entry name" value="FecR"/>
    <property type="match status" value="1"/>
</dbReference>
<dbReference type="Gene3D" id="2.60.120.1440">
    <property type="match status" value="1"/>
</dbReference>
<accession>A0ABY0IQW6</accession>
<dbReference type="EMBL" id="SHKM01000002">
    <property type="protein sequence ID" value="RZT76059.1"/>
    <property type="molecule type" value="Genomic_DNA"/>
</dbReference>
<evidence type="ECO:0000256" key="2">
    <source>
        <dbReference type="SAM" id="SignalP"/>
    </source>
</evidence>
<reference evidence="4 5" key="1">
    <citation type="submission" date="2019-02" db="EMBL/GenBank/DDBJ databases">
        <title>Genomic Encyclopedia of Type Strains, Phase IV (KMG-IV): sequencing the most valuable type-strain genomes for metagenomic binning, comparative biology and taxonomic classification.</title>
        <authorList>
            <person name="Goeker M."/>
        </authorList>
    </citation>
    <scope>NUCLEOTIDE SEQUENCE [LARGE SCALE GENOMIC DNA]</scope>
    <source>
        <strain evidence="4 5">DSM 21223</strain>
    </source>
</reference>
<feature type="domain" description="FecR protein" evidence="3">
    <location>
        <begin position="62"/>
        <end position="162"/>
    </location>
</feature>
<dbReference type="PANTHER" id="PTHR38731">
    <property type="entry name" value="LIPL45-RELATED LIPOPROTEIN-RELATED"/>
    <property type="match status" value="1"/>
</dbReference>
<dbReference type="InterPro" id="IPR006860">
    <property type="entry name" value="FecR"/>
</dbReference>
<protein>
    <submittedName>
        <fullName evidence="4">FecR family protein</fullName>
    </submittedName>
</protein>
<keyword evidence="5" id="KW-1185">Reference proteome</keyword>
<evidence type="ECO:0000313" key="4">
    <source>
        <dbReference type="EMBL" id="RZT76059.1"/>
    </source>
</evidence>
<name>A0ABY0IQW6_9RHOO</name>
<gene>
    <name evidence="4" type="ORF">EV678_1927</name>
</gene>
<proteinExistence type="predicted"/>
<feature type="compositionally biased region" description="Polar residues" evidence="1">
    <location>
        <begin position="181"/>
        <end position="190"/>
    </location>
</feature>
<sequence>MHIALTSRPSPLLLALAAAYPGLATAAAAARVDFAVGNVVALGAAGSTRPLSKGAEVQPGETVSTRDGRAQLRFSDGSLVSLQPQSDFRVDSYRYAGQADGSEQGFFSLLKGGMRTITGLIGRTNKDNYRVTTNVATIGIRGTEYSITYGDGITVSTGEGQVMVCNGGGCLLLSSGESALVTTPTSQPSRTEARTNLPPAPPSVSPQVFFASGEQRSGNGTPTLNSPLLPSGEGYNFHWAGVKSGNPYITYFGDTNAGFGSDGSLSTVAVGVLNYSAQGNGFYFTDGTIGWGRWSSGVLTGDGPSDQALKDVHYVVGKPTPTNDPVFSSSGTSTYNMLGFTMPTSTTGVVGTQAVTGQLSVNFSTYQVGVNMTVPIGGKTYVITDTASWSYGVFSSGGFICGGACTNGQLSGFFAGSGASHAGLTYQFLDNLPGTDLGKISGAAVFKK</sequence>
<evidence type="ECO:0000259" key="3">
    <source>
        <dbReference type="Pfam" id="PF04773"/>
    </source>
</evidence>
<comment type="caution">
    <text evidence="4">The sequence shown here is derived from an EMBL/GenBank/DDBJ whole genome shotgun (WGS) entry which is preliminary data.</text>
</comment>
<dbReference type="Proteomes" id="UP000292136">
    <property type="component" value="Unassembled WGS sequence"/>
</dbReference>